<keyword evidence="2" id="KW-1185">Reference proteome</keyword>
<gene>
    <name evidence="1" type="ORF">DQQ10_01845</name>
</gene>
<sequence>MNTNMTIERDEDGTRIICSGEFNAARAIAIEQLLGQSMTRRGQETLVLTHVTTMDITGIRLAYAWRRALELQNRNAKVVLPASGVIGNLLERTGIAKLF</sequence>
<dbReference type="SUPFAM" id="SSF52091">
    <property type="entry name" value="SpoIIaa-like"/>
    <property type="match status" value="1"/>
</dbReference>
<dbReference type="CDD" id="cd07043">
    <property type="entry name" value="STAS_anti-anti-sigma_factors"/>
    <property type="match status" value="1"/>
</dbReference>
<protein>
    <recommendedName>
        <fullName evidence="3">STAS domain-containing protein</fullName>
    </recommendedName>
</protein>
<comment type="caution">
    <text evidence="1">The sequence shown here is derived from an EMBL/GenBank/DDBJ whole genome shotgun (WGS) entry which is preliminary data.</text>
</comment>
<evidence type="ECO:0008006" key="3">
    <source>
        <dbReference type="Google" id="ProtNLM"/>
    </source>
</evidence>
<proteinExistence type="predicted"/>
<dbReference type="Proteomes" id="UP000251889">
    <property type="component" value="Unassembled WGS sequence"/>
</dbReference>
<dbReference type="AlphaFoldDB" id="A0A364Y6Z4"/>
<reference evidence="1 2" key="1">
    <citation type="submission" date="2018-06" db="EMBL/GenBank/DDBJ databases">
        <title>Chryseolinea flavus sp. nov., a member of the phylum Bacteroidetes isolated from soil.</title>
        <authorList>
            <person name="Li Y."/>
            <person name="Wang J."/>
        </authorList>
    </citation>
    <scope>NUCLEOTIDE SEQUENCE [LARGE SCALE GENOMIC DNA]</scope>
    <source>
        <strain evidence="1 2">SDU1-6</strain>
    </source>
</reference>
<evidence type="ECO:0000313" key="1">
    <source>
        <dbReference type="EMBL" id="RAW02876.1"/>
    </source>
</evidence>
<evidence type="ECO:0000313" key="2">
    <source>
        <dbReference type="Proteomes" id="UP000251889"/>
    </source>
</evidence>
<name>A0A364Y6Z4_9BACT</name>
<dbReference type="EMBL" id="QMFY01000001">
    <property type="protein sequence ID" value="RAW02876.1"/>
    <property type="molecule type" value="Genomic_DNA"/>
</dbReference>
<organism evidence="1 2">
    <name type="scientific">Pseudochryseolinea flava</name>
    <dbReference type="NCBI Taxonomy" id="2059302"/>
    <lineage>
        <taxon>Bacteria</taxon>
        <taxon>Pseudomonadati</taxon>
        <taxon>Bacteroidota</taxon>
        <taxon>Cytophagia</taxon>
        <taxon>Cytophagales</taxon>
        <taxon>Fulvivirgaceae</taxon>
        <taxon>Pseudochryseolinea</taxon>
    </lineage>
</organism>
<dbReference type="InterPro" id="IPR036513">
    <property type="entry name" value="STAS_dom_sf"/>
</dbReference>
<accession>A0A364Y6Z4</accession>
<dbReference type="Gene3D" id="3.30.750.24">
    <property type="entry name" value="STAS domain"/>
    <property type="match status" value="1"/>
</dbReference>